<sequence>MSRACLPSSRHHYKLPHCRHHSSMTEQLKIQKTHTHNFYLWHASLCEAKVFVLLFWDLGTQSSIRCGKDILSSCGFRHKTTGFSTEPVKPHVHFHFTKQTCYYRYSCRNVHLYSENCLERQPIHLTKIVFQDVWSDS</sequence>
<dbReference type="Proteomes" id="UP001195483">
    <property type="component" value="Unassembled WGS sequence"/>
</dbReference>
<proteinExistence type="predicted"/>
<accession>A0AAE0SD03</accession>
<gene>
    <name evidence="1" type="ORF">CHS0354_043063</name>
</gene>
<reference evidence="1" key="2">
    <citation type="journal article" date="2021" name="Genome Biol. Evol.">
        <title>Developing a high-quality reference genome for a parasitic bivalve with doubly uniparental inheritance (Bivalvia: Unionida).</title>
        <authorList>
            <person name="Smith C.H."/>
        </authorList>
    </citation>
    <scope>NUCLEOTIDE SEQUENCE</scope>
    <source>
        <strain evidence="1">CHS0354</strain>
        <tissue evidence="1">Mantle</tissue>
    </source>
</reference>
<protein>
    <submittedName>
        <fullName evidence="1">Uncharacterized protein</fullName>
    </submittedName>
</protein>
<organism evidence="1 2">
    <name type="scientific">Potamilus streckersoni</name>
    <dbReference type="NCBI Taxonomy" id="2493646"/>
    <lineage>
        <taxon>Eukaryota</taxon>
        <taxon>Metazoa</taxon>
        <taxon>Spiralia</taxon>
        <taxon>Lophotrochozoa</taxon>
        <taxon>Mollusca</taxon>
        <taxon>Bivalvia</taxon>
        <taxon>Autobranchia</taxon>
        <taxon>Heteroconchia</taxon>
        <taxon>Palaeoheterodonta</taxon>
        <taxon>Unionida</taxon>
        <taxon>Unionoidea</taxon>
        <taxon>Unionidae</taxon>
        <taxon>Ambleminae</taxon>
        <taxon>Lampsilini</taxon>
        <taxon>Potamilus</taxon>
    </lineage>
</organism>
<comment type="caution">
    <text evidence="1">The sequence shown here is derived from an EMBL/GenBank/DDBJ whole genome shotgun (WGS) entry which is preliminary data.</text>
</comment>
<keyword evidence="2" id="KW-1185">Reference proteome</keyword>
<name>A0AAE0SD03_9BIVA</name>
<dbReference type="AlphaFoldDB" id="A0AAE0SD03"/>
<reference evidence="1" key="1">
    <citation type="journal article" date="2021" name="Genome Biol. Evol.">
        <title>A High-Quality Reference Genome for a Parasitic Bivalve with Doubly Uniparental Inheritance (Bivalvia: Unionida).</title>
        <authorList>
            <person name="Smith C.H."/>
        </authorList>
    </citation>
    <scope>NUCLEOTIDE SEQUENCE</scope>
    <source>
        <strain evidence="1">CHS0354</strain>
    </source>
</reference>
<evidence type="ECO:0000313" key="2">
    <source>
        <dbReference type="Proteomes" id="UP001195483"/>
    </source>
</evidence>
<evidence type="ECO:0000313" key="1">
    <source>
        <dbReference type="EMBL" id="KAK3589602.1"/>
    </source>
</evidence>
<reference evidence="1" key="3">
    <citation type="submission" date="2023-05" db="EMBL/GenBank/DDBJ databases">
        <authorList>
            <person name="Smith C.H."/>
        </authorList>
    </citation>
    <scope>NUCLEOTIDE SEQUENCE</scope>
    <source>
        <strain evidence="1">CHS0354</strain>
        <tissue evidence="1">Mantle</tissue>
    </source>
</reference>
<dbReference type="EMBL" id="JAEAOA010002360">
    <property type="protein sequence ID" value="KAK3589602.1"/>
    <property type="molecule type" value="Genomic_DNA"/>
</dbReference>